<accession>A0A9P5TFP6</accession>
<sequence length="109" mass="11659">MVITVESGLSKSNSIRIKPTVSAEPLQCLLFGLSSTSPPSSEPIASLSFSFIEFFVDCLLPCTLLLLLPCEICGFYFGSLSVVLLHCCCSTYSTLAVGIVAGFVFRHVS</sequence>
<keyword evidence="1" id="KW-0472">Membrane</keyword>
<keyword evidence="1" id="KW-1133">Transmembrane helix</keyword>
<comment type="caution">
    <text evidence="2">The sequence shown here is derived from an EMBL/GenBank/DDBJ whole genome shotgun (WGS) entry which is preliminary data.</text>
</comment>
<name>A0A9P5TFP6_GYMJU</name>
<feature type="transmembrane region" description="Helical" evidence="1">
    <location>
        <begin position="83"/>
        <end position="105"/>
    </location>
</feature>
<proteinExistence type="predicted"/>
<keyword evidence="3" id="KW-1185">Reference proteome</keyword>
<evidence type="ECO:0000313" key="2">
    <source>
        <dbReference type="EMBL" id="KAF8870429.1"/>
    </source>
</evidence>
<protein>
    <submittedName>
        <fullName evidence="2">Uncharacterized protein</fullName>
    </submittedName>
</protein>
<reference evidence="2" key="1">
    <citation type="submission" date="2020-11" db="EMBL/GenBank/DDBJ databases">
        <authorList>
            <consortium name="DOE Joint Genome Institute"/>
            <person name="Ahrendt S."/>
            <person name="Riley R."/>
            <person name="Andreopoulos W."/>
            <person name="LaButti K."/>
            <person name="Pangilinan J."/>
            <person name="Ruiz-duenas F.J."/>
            <person name="Barrasa J.M."/>
            <person name="Sanchez-Garcia M."/>
            <person name="Camarero S."/>
            <person name="Miyauchi S."/>
            <person name="Serrano A."/>
            <person name="Linde D."/>
            <person name="Babiker R."/>
            <person name="Drula E."/>
            <person name="Ayuso-Fernandez I."/>
            <person name="Pacheco R."/>
            <person name="Padilla G."/>
            <person name="Ferreira P."/>
            <person name="Barriuso J."/>
            <person name="Kellner H."/>
            <person name="Castanera R."/>
            <person name="Alfaro M."/>
            <person name="Ramirez L."/>
            <person name="Pisabarro A.G."/>
            <person name="Kuo A."/>
            <person name="Tritt A."/>
            <person name="Lipzen A."/>
            <person name="He G."/>
            <person name="Yan M."/>
            <person name="Ng V."/>
            <person name="Cullen D."/>
            <person name="Martin F."/>
            <person name="Rosso M.-N."/>
            <person name="Henrissat B."/>
            <person name="Hibbett D."/>
            <person name="Martinez A.T."/>
            <person name="Grigoriev I.V."/>
        </authorList>
    </citation>
    <scope>NUCLEOTIDE SEQUENCE</scope>
    <source>
        <strain evidence="2">AH 44721</strain>
    </source>
</reference>
<gene>
    <name evidence="2" type="ORF">CPB84DRAFT_855745</name>
</gene>
<dbReference type="Proteomes" id="UP000724874">
    <property type="component" value="Unassembled WGS sequence"/>
</dbReference>
<evidence type="ECO:0000313" key="3">
    <source>
        <dbReference type="Proteomes" id="UP000724874"/>
    </source>
</evidence>
<dbReference type="EMBL" id="JADNYJ010000356">
    <property type="protein sequence ID" value="KAF8870429.1"/>
    <property type="molecule type" value="Genomic_DNA"/>
</dbReference>
<evidence type="ECO:0000256" key="1">
    <source>
        <dbReference type="SAM" id="Phobius"/>
    </source>
</evidence>
<dbReference type="AlphaFoldDB" id="A0A9P5TFP6"/>
<organism evidence="2 3">
    <name type="scientific">Gymnopilus junonius</name>
    <name type="common">Spectacular rustgill mushroom</name>
    <name type="synonym">Gymnopilus spectabilis subsp. junonius</name>
    <dbReference type="NCBI Taxonomy" id="109634"/>
    <lineage>
        <taxon>Eukaryota</taxon>
        <taxon>Fungi</taxon>
        <taxon>Dikarya</taxon>
        <taxon>Basidiomycota</taxon>
        <taxon>Agaricomycotina</taxon>
        <taxon>Agaricomycetes</taxon>
        <taxon>Agaricomycetidae</taxon>
        <taxon>Agaricales</taxon>
        <taxon>Agaricineae</taxon>
        <taxon>Hymenogastraceae</taxon>
        <taxon>Gymnopilus</taxon>
    </lineage>
</organism>
<feature type="transmembrane region" description="Helical" evidence="1">
    <location>
        <begin position="54"/>
        <end position="77"/>
    </location>
</feature>
<keyword evidence="1" id="KW-0812">Transmembrane</keyword>